<dbReference type="Gene3D" id="3.30.70.270">
    <property type="match status" value="1"/>
</dbReference>
<organism evidence="2 3">
    <name type="scientific">Pelotomaculum isophthalicicum JI</name>
    <dbReference type="NCBI Taxonomy" id="947010"/>
    <lineage>
        <taxon>Bacteria</taxon>
        <taxon>Bacillati</taxon>
        <taxon>Bacillota</taxon>
        <taxon>Clostridia</taxon>
        <taxon>Eubacteriales</taxon>
        <taxon>Desulfotomaculaceae</taxon>
        <taxon>Pelotomaculum</taxon>
    </lineage>
</organism>
<gene>
    <name evidence="2" type="ORF">L7E55_11095</name>
</gene>
<proteinExistence type="predicted"/>
<dbReference type="SUPFAM" id="SSF55073">
    <property type="entry name" value="Nucleotide cyclase"/>
    <property type="match status" value="1"/>
</dbReference>
<reference evidence="2" key="1">
    <citation type="submission" date="2022-02" db="EMBL/GenBank/DDBJ databases">
        <authorList>
            <person name="Leng L."/>
        </authorList>
    </citation>
    <scope>NUCLEOTIDE SEQUENCE</scope>
    <source>
        <strain evidence="2">JI</strain>
    </source>
</reference>
<accession>A0A9X4H368</accession>
<evidence type="ECO:0000313" key="2">
    <source>
        <dbReference type="EMBL" id="MDF9408896.1"/>
    </source>
</evidence>
<protein>
    <submittedName>
        <fullName evidence="2">Diguanylate cyclase</fullName>
        <ecNumber evidence="2">2.7.7.65</ecNumber>
    </submittedName>
</protein>
<sequence>MISICLMPVRLVKQFIGLLNKNQILPGTMTRIRLELAGDINPLTGLSGNIALEQELRRRIAEKVPFCVVYVSLPHKMCRQKYGLSGGNRIILFAARLLANILKKYGGEKDFLAHIKGDNFIAIIEKERIDSFCERTVKSYDSLIMSLTEQEKRKTNRNLAYEQEDPPFLSMYVIDCGMGERINLKVISKKVEQLKNYSRSTQGSVWIHEPAN</sequence>
<dbReference type="Proteomes" id="UP001154312">
    <property type="component" value="Unassembled WGS sequence"/>
</dbReference>
<dbReference type="InterPro" id="IPR043128">
    <property type="entry name" value="Rev_trsase/Diguanyl_cyclase"/>
</dbReference>
<keyword evidence="2" id="KW-0548">Nucleotidyltransferase</keyword>
<keyword evidence="3" id="KW-1185">Reference proteome</keyword>
<dbReference type="InterPro" id="IPR000160">
    <property type="entry name" value="GGDEF_dom"/>
</dbReference>
<dbReference type="Pfam" id="PF00990">
    <property type="entry name" value="GGDEF"/>
    <property type="match status" value="1"/>
</dbReference>
<evidence type="ECO:0000313" key="3">
    <source>
        <dbReference type="Proteomes" id="UP001154312"/>
    </source>
</evidence>
<dbReference type="GO" id="GO:0052621">
    <property type="term" value="F:diguanylate cyclase activity"/>
    <property type="evidence" value="ECO:0007669"/>
    <property type="project" value="UniProtKB-EC"/>
</dbReference>
<dbReference type="EC" id="2.7.7.65" evidence="2"/>
<dbReference type="InterPro" id="IPR029787">
    <property type="entry name" value="Nucleotide_cyclase"/>
</dbReference>
<name>A0A9X4H368_9FIRM</name>
<dbReference type="RefSeq" id="WP_277444303.1">
    <property type="nucleotide sequence ID" value="NZ_JAKOAV010000020.1"/>
</dbReference>
<comment type="caution">
    <text evidence="2">The sequence shown here is derived from an EMBL/GenBank/DDBJ whole genome shotgun (WGS) entry which is preliminary data.</text>
</comment>
<evidence type="ECO:0000259" key="1">
    <source>
        <dbReference type="Pfam" id="PF00990"/>
    </source>
</evidence>
<dbReference type="EMBL" id="JAKOAV010000020">
    <property type="protein sequence ID" value="MDF9408896.1"/>
    <property type="molecule type" value="Genomic_DNA"/>
</dbReference>
<keyword evidence="2" id="KW-0808">Transferase</keyword>
<feature type="domain" description="GGDEF" evidence="1">
    <location>
        <begin position="42"/>
        <end position="129"/>
    </location>
</feature>
<dbReference type="AlphaFoldDB" id="A0A9X4H368"/>